<dbReference type="GeneID" id="25988105"/>
<dbReference type="Pfam" id="PF07818">
    <property type="entry name" value="HCNGP"/>
    <property type="match status" value="1"/>
</dbReference>
<dbReference type="InterPro" id="IPR012479">
    <property type="entry name" value="SAP30BP"/>
</dbReference>
<dbReference type="GO" id="GO:0006355">
    <property type="term" value="P:regulation of DNA-templated transcription"/>
    <property type="evidence" value="ECO:0007669"/>
    <property type="project" value="InterPro"/>
</dbReference>
<dbReference type="OrthoDB" id="1714508at2759"/>
<sequence length="205" mass="22280">MDPDVVFRTVTQPAPMPEANWGLSPAEDPEKADEVLKAKVARFLQLKKQGQHVNTSLLRSSSFANPTIYAKLVEFVDIDERASAFSRGGWLTRRGLEETKKDHGPKVLLRRQDEMAEAARPQYHPNVALPAFAQIQRGTAFLSSAPSSSPCAMTPASGDGTVAALTPTAGFPFAYGRPVVNPILCIDASDIRLAYRASFLALPPF</sequence>
<dbReference type="RefSeq" id="XP_014183500.1">
    <property type="nucleotide sequence ID" value="XM_014328025.1"/>
</dbReference>
<dbReference type="PANTHER" id="PTHR13464:SF0">
    <property type="entry name" value="SAP30-BINDING PROTEIN"/>
    <property type="match status" value="1"/>
</dbReference>
<reference evidence="1 2" key="1">
    <citation type="journal article" date="2012" name="Eukaryot. Cell">
        <title>Draft genome sequence of CBS 2479, the standard type strain of Trichosporon asahii.</title>
        <authorList>
            <person name="Yang R.Y."/>
            <person name="Li H.T."/>
            <person name="Zhu H."/>
            <person name="Zhou G.P."/>
            <person name="Wang M."/>
            <person name="Wang L."/>
        </authorList>
    </citation>
    <scope>NUCLEOTIDE SEQUENCE [LARGE SCALE GENOMIC DNA]</scope>
    <source>
        <strain evidence="2">ATCC 90039 / CBS 2479 / JCM 2466 / KCTC 7840 / NCYC 2677 / UAMH 7654</strain>
    </source>
</reference>
<dbReference type="AlphaFoldDB" id="J5TRM1"/>
<protein>
    <recommendedName>
        <fullName evidence="3">HCNGP-like protein</fullName>
    </recommendedName>
</protein>
<dbReference type="HOGENOM" id="CLU_1338372_0_0_1"/>
<dbReference type="VEuPathDB" id="FungiDB:A1Q1_04592"/>
<dbReference type="Proteomes" id="UP000002748">
    <property type="component" value="Unassembled WGS sequence"/>
</dbReference>
<dbReference type="KEGG" id="tasa:A1Q1_04592"/>
<gene>
    <name evidence="1" type="ORF">A1Q1_04592</name>
</gene>
<evidence type="ECO:0000313" key="1">
    <source>
        <dbReference type="EMBL" id="EJT52381.1"/>
    </source>
</evidence>
<comment type="caution">
    <text evidence="1">The sequence shown here is derived from an EMBL/GenBank/DDBJ whole genome shotgun (WGS) entry which is preliminary data.</text>
</comment>
<dbReference type="PANTHER" id="PTHR13464">
    <property type="entry name" value="TRANSCRIPTIONAL REGULATOR PROTEIN HCNGP"/>
    <property type="match status" value="1"/>
</dbReference>
<organism evidence="1 2">
    <name type="scientific">Trichosporon asahii var. asahii (strain ATCC 90039 / CBS 2479 / JCM 2466 / KCTC 7840 / NBRC 103889/ NCYC 2677 / UAMH 7654)</name>
    <name type="common">Yeast</name>
    <dbReference type="NCBI Taxonomy" id="1186058"/>
    <lineage>
        <taxon>Eukaryota</taxon>
        <taxon>Fungi</taxon>
        <taxon>Dikarya</taxon>
        <taxon>Basidiomycota</taxon>
        <taxon>Agaricomycotina</taxon>
        <taxon>Tremellomycetes</taxon>
        <taxon>Trichosporonales</taxon>
        <taxon>Trichosporonaceae</taxon>
        <taxon>Trichosporon</taxon>
    </lineage>
</organism>
<proteinExistence type="predicted"/>
<dbReference type="GO" id="GO:0005634">
    <property type="term" value="C:nucleus"/>
    <property type="evidence" value="ECO:0007669"/>
    <property type="project" value="TreeGrafter"/>
</dbReference>
<accession>J5TRM1</accession>
<evidence type="ECO:0000313" key="2">
    <source>
        <dbReference type="Proteomes" id="UP000002748"/>
    </source>
</evidence>
<dbReference type="EMBL" id="ALBS01000027">
    <property type="protein sequence ID" value="EJT52381.1"/>
    <property type="molecule type" value="Genomic_DNA"/>
</dbReference>
<evidence type="ECO:0008006" key="3">
    <source>
        <dbReference type="Google" id="ProtNLM"/>
    </source>
</evidence>
<name>J5TRM1_TRIAS</name>